<dbReference type="PROSITE" id="PS00150">
    <property type="entry name" value="ACYLPHOSPHATASE_1"/>
    <property type="match status" value="1"/>
</dbReference>
<dbReference type="GO" id="GO:0003998">
    <property type="term" value="F:acylphosphatase activity"/>
    <property type="evidence" value="ECO:0007669"/>
    <property type="project" value="UniProtKB-EC"/>
</dbReference>
<evidence type="ECO:0000256" key="7">
    <source>
        <dbReference type="RuleBase" id="RU004168"/>
    </source>
</evidence>
<evidence type="ECO:0000256" key="5">
    <source>
        <dbReference type="PROSITE-ProRule" id="PRU00520"/>
    </source>
</evidence>
<dbReference type="PANTHER" id="PTHR47268">
    <property type="entry name" value="ACYLPHOSPHATASE"/>
    <property type="match status" value="1"/>
</dbReference>
<organism evidence="9 10">
    <name type="scientific">Enterovibrio coralii</name>
    <dbReference type="NCBI Taxonomy" id="294935"/>
    <lineage>
        <taxon>Bacteria</taxon>
        <taxon>Pseudomonadati</taxon>
        <taxon>Pseudomonadota</taxon>
        <taxon>Gammaproteobacteria</taxon>
        <taxon>Vibrionales</taxon>
        <taxon>Vibrionaceae</taxon>
        <taxon>Enterovibrio</taxon>
    </lineage>
</organism>
<gene>
    <name evidence="9" type="ORF">ATN88_19510</name>
</gene>
<keyword evidence="10" id="KW-1185">Reference proteome</keyword>
<dbReference type="PRINTS" id="PR00112">
    <property type="entry name" value="ACYLPHPHTASE"/>
</dbReference>
<evidence type="ECO:0000313" key="10">
    <source>
        <dbReference type="Proteomes" id="UP000070529"/>
    </source>
</evidence>
<proteinExistence type="inferred from homology"/>
<dbReference type="Proteomes" id="UP000070529">
    <property type="component" value="Unassembled WGS sequence"/>
</dbReference>
<evidence type="ECO:0000256" key="2">
    <source>
        <dbReference type="ARBA" id="ARBA00012150"/>
    </source>
</evidence>
<sequence>MSHICVRATVSGRVQGVGFRFHTAHEGLRLSLTGFAKNESDGTVTVLMCGEENNVNALLSWLEKGPPTANVTNLVHHLEDWKAIDGFSIQ</sequence>
<dbReference type="InterPro" id="IPR001792">
    <property type="entry name" value="Acylphosphatase-like_dom"/>
</dbReference>
<reference evidence="9 10" key="1">
    <citation type="submission" date="2015-11" db="EMBL/GenBank/DDBJ databases">
        <title>Genomic Taxonomy of the Vibrionaceae.</title>
        <authorList>
            <person name="Gomez-Gil B."/>
            <person name="Enciso-Ibarra J."/>
        </authorList>
    </citation>
    <scope>NUCLEOTIDE SEQUENCE [LARGE SCALE GENOMIC DNA]</scope>
    <source>
        <strain evidence="9 10">CAIM 912</strain>
    </source>
</reference>
<name>A0A135I6V1_9GAMM</name>
<dbReference type="OrthoDB" id="5295388at2"/>
<evidence type="ECO:0000256" key="4">
    <source>
        <dbReference type="ARBA" id="ARBA00047645"/>
    </source>
</evidence>
<dbReference type="InterPro" id="IPR020456">
    <property type="entry name" value="Acylphosphatase"/>
</dbReference>
<dbReference type="RefSeq" id="WP_067418026.1">
    <property type="nucleotide sequence ID" value="NZ_LNTY01000036.1"/>
</dbReference>
<feature type="domain" description="Acylphosphatase-like" evidence="8">
    <location>
        <begin position="5"/>
        <end position="90"/>
    </location>
</feature>
<feature type="active site" evidence="5">
    <location>
        <position position="38"/>
    </location>
</feature>
<dbReference type="EMBL" id="LNTY01000036">
    <property type="protein sequence ID" value="KXF81137.1"/>
    <property type="molecule type" value="Genomic_DNA"/>
</dbReference>
<comment type="caution">
    <text evidence="9">The sequence shown here is derived from an EMBL/GenBank/DDBJ whole genome shotgun (WGS) entry which is preliminary data.</text>
</comment>
<comment type="catalytic activity">
    <reaction evidence="4 5 6">
        <text>an acyl phosphate + H2O = a carboxylate + phosphate + H(+)</text>
        <dbReference type="Rhea" id="RHEA:14965"/>
        <dbReference type="ChEBI" id="CHEBI:15377"/>
        <dbReference type="ChEBI" id="CHEBI:15378"/>
        <dbReference type="ChEBI" id="CHEBI:29067"/>
        <dbReference type="ChEBI" id="CHEBI:43474"/>
        <dbReference type="ChEBI" id="CHEBI:59918"/>
        <dbReference type="EC" id="3.6.1.7"/>
    </reaction>
</comment>
<feature type="active site" evidence="5">
    <location>
        <position position="20"/>
    </location>
</feature>
<evidence type="ECO:0000256" key="6">
    <source>
        <dbReference type="RuleBase" id="RU000553"/>
    </source>
</evidence>
<dbReference type="InterPro" id="IPR017968">
    <property type="entry name" value="Acylphosphatase_CS"/>
</dbReference>
<dbReference type="PANTHER" id="PTHR47268:SF4">
    <property type="entry name" value="ACYLPHOSPHATASE"/>
    <property type="match status" value="1"/>
</dbReference>
<dbReference type="Pfam" id="PF00708">
    <property type="entry name" value="Acylphosphatase"/>
    <property type="match status" value="1"/>
</dbReference>
<dbReference type="NCBIfam" id="NF011000">
    <property type="entry name" value="PRK14426.1"/>
    <property type="match status" value="1"/>
</dbReference>
<dbReference type="EC" id="3.6.1.7" evidence="2 5"/>
<dbReference type="InterPro" id="IPR036046">
    <property type="entry name" value="Acylphosphatase-like_dom_sf"/>
</dbReference>
<accession>A0A135I6V1</accession>
<dbReference type="STRING" id="294935.ATN88_19510"/>
<dbReference type="AlphaFoldDB" id="A0A135I6V1"/>
<keyword evidence="5 6" id="KW-0378">Hydrolase</keyword>
<dbReference type="Gene3D" id="3.30.70.100">
    <property type="match status" value="1"/>
</dbReference>
<evidence type="ECO:0000259" key="8">
    <source>
        <dbReference type="PROSITE" id="PS51160"/>
    </source>
</evidence>
<evidence type="ECO:0000256" key="1">
    <source>
        <dbReference type="ARBA" id="ARBA00005614"/>
    </source>
</evidence>
<protein>
    <recommendedName>
        <fullName evidence="3 5">Acylphosphatase</fullName>
        <ecNumber evidence="2 5">3.6.1.7</ecNumber>
    </recommendedName>
</protein>
<dbReference type="SUPFAM" id="SSF54975">
    <property type="entry name" value="Acylphosphatase/BLUF domain-like"/>
    <property type="match status" value="1"/>
</dbReference>
<dbReference type="PROSITE" id="PS00151">
    <property type="entry name" value="ACYLPHOSPHATASE_2"/>
    <property type="match status" value="1"/>
</dbReference>
<comment type="similarity">
    <text evidence="1 7">Belongs to the acylphosphatase family.</text>
</comment>
<evidence type="ECO:0000313" key="9">
    <source>
        <dbReference type="EMBL" id="KXF81137.1"/>
    </source>
</evidence>
<dbReference type="PROSITE" id="PS51160">
    <property type="entry name" value="ACYLPHOSPHATASE_3"/>
    <property type="match status" value="1"/>
</dbReference>
<evidence type="ECO:0000256" key="3">
    <source>
        <dbReference type="ARBA" id="ARBA00015991"/>
    </source>
</evidence>